<reference evidence="2 3" key="1">
    <citation type="submission" date="2018-08" db="EMBL/GenBank/DDBJ databases">
        <title>Actinomadura jelena sp. nov., a novel Actinomycete isolated from soil in Chad.</title>
        <authorList>
            <person name="Shi L."/>
        </authorList>
    </citation>
    <scope>NUCLEOTIDE SEQUENCE [LARGE SCALE GENOMIC DNA]</scope>
    <source>
        <strain evidence="2 3">NEAU-G17</strain>
    </source>
</reference>
<dbReference type="InterPro" id="IPR046897">
    <property type="entry name" value="ABC-3C_MC6"/>
</dbReference>
<gene>
    <name evidence="2" type="ORF">DZF91_13040</name>
</gene>
<evidence type="ECO:0000256" key="1">
    <source>
        <dbReference type="SAM" id="Phobius"/>
    </source>
</evidence>
<comment type="caution">
    <text evidence="2">The sequence shown here is derived from an EMBL/GenBank/DDBJ whole genome shotgun (WGS) entry which is preliminary data.</text>
</comment>
<protein>
    <submittedName>
        <fullName evidence="2">Uncharacterized protein</fullName>
    </submittedName>
</protein>
<evidence type="ECO:0000313" key="3">
    <source>
        <dbReference type="Proteomes" id="UP000261811"/>
    </source>
</evidence>
<keyword evidence="1" id="KW-0472">Membrane</keyword>
<dbReference type="Proteomes" id="UP000261811">
    <property type="component" value="Unassembled WGS sequence"/>
</dbReference>
<dbReference type="Pfam" id="PF20293">
    <property type="entry name" value="MC6"/>
    <property type="match status" value="1"/>
</dbReference>
<name>A0A372JN63_9ACTN</name>
<keyword evidence="3" id="KW-1185">Reference proteome</keyword>
<dbReference type="OrthoDB" id="4555046at2"/>
<accession>A0A372JN63</accession>
<keyword evidence="1" id="KW-1133">Transmembrane helix</keyword>
<sequence length="88" mass="9883">MIVPTKGVAPQRALLAVGAQIILATGAQPVTITQAWRRLLTWREDNRHAAPVPYWWFALALDMLYAMGLVDLDPRNELLMFRARPDAA</sequence>
<proteinExistence type="predicted"/>
<dbReference type="AlphaFoldDB" id="A0A372JN63"/>
<dbReference type="RefSeq" id="WP_117357741.1">
    <property type="nucleotide sequence ID" value="NZ_QURH01000226.1"/>
</dbReference>
<dbReference type="EMBL" id="QURH01000226">
    <property type="protein sequence ID" value="RFU41204.1"/>
    <property type="molecule type" value="Genomic_DNA"/>
</dbReference>
<feature type="transmembrane region" description="Helical" evidence="1">
    <location>
        <begin position="53"/>
        <end position="72"/>
    </location>
</feature>
<keyword evidence="1" id="KW-0812">Transmembrane</keyword>
<organism evidence="2 3">
    <name type="scientific">Actinomadura logoneensis</name>
    <dbReference type="NCBI Taxonomy" id="2293572"/>
    <lineage>
        <taxon>Bacteria</taxon>
        <taxon>Bacillati</taxon>
        <taxon>Actinomycetota</taxon>
        <taxon>Actinomycetes</taxon>
        <taxon>Streptosporangiales</taxon>
        <taxon>Thermomonosporaceae</taxon>
        <taxon>Actinomadura</taxon>
    </lineage>
</organism>
<evidence type="ECO:0000313" key="2">
    <source>
        <dbReference type="EMBL" id="RFU41204.1"/>
    </source>
</evidence>